<name>A0A9X3S384_9ACTN</name>
<reference evidence="2" key="1">
    <citation type="submission" date="2022-10" db="EMBL/GenBank/DDBJ databases">
        <title>The WGS of Solirubrobacter ginsenosidimutans DSM 21036.</title>
        <authorList>
            <person name="Jiang Z."/>
        </authorList>
    </citation>
    <scope>NUCLEOTIDE SEQUENCE</scope>
    <source>
        <strain evidence="2">DSM 21036</strain>
    </source>
</reference>
<feature type="chain" id="PRO_5040740905" evidence="1">
    <location>
        <begin position="29"/>
        <end position="251"/>
    </location>
</feature>
<organism evidence="2 3">
    <name type="scientific">Solirubrobacter ginsenosidimutans</name>
    <dbReference type="NCBI Taxonomy" id="490573"/>
    <lineage>
        <taxon>Bacteria</taxon>
        <taxon>Bacillati</taxon>
        <taxon>Actinomycetota</taxon>
        <taxon>Thermoleophilia</taxon>
        <taxon>Solirubrobacterales</taxon>
        <taxon>Solirubrobacteraceae</taxon>
        <taxon>Solirubrobacter</taxon>
    </lineage>
</organism>
<evidence type="ECO:0000313" key="3">
    <source>
        <dbReference type="Proteomes" id="UP001149140"/>
    </source>
</evidence>
<evidence type="ECO:0000256" key="1">
    <source>
        <dbReference type="SAM" id="SignalP"/>
    </source>
</evidence>
<proteinExistence type="predicted"/>
<evidence type="ECO:0000313" key="2">
    <source>
        <dbReference type="EMBL" id="MDA0161866.1"/>
    </source>
</evidence>
<dbReference type="AlphaFoldDB" id="A0A9X3S384"/>
<gene>
    <name evidence="2" type="ORF">OM076_16450</name>
</gene>
<dbReference type="RefSeq" id="WP_270041087.1">
    <property type="nucleotide sequence ID" value="NZ_JAPDOD010000014.1"/>
</dbReference>
<keyword evidence="3" id="KW-1185">Reference proteome</keyword>
<feature type="signal peptide" evidence="1">
    <location>
        <begin position="1"/>
        <end position="28"/>
    </location>
</feature>
<keyword evidence="1" id="KW-0732">Signal</keyword>
<dbReference type="Proteomes" id="UP001149140">
    <property type="component" value="Unassembled WGS sequence"/>
</dbReference>
<sequence length="251" mass="26371">MVSRTRRFAVPVVACLGAFGVCSSSAFAAGGGLSVTPAILEHKAQLGSVGSYTLNNTTNETLRVTVTVRPWMQQLNGNVLADPKATLTRYVRATKQTFTLGAGAKAPVSFRMVRRTSAGSLYGSVEAFGKPTNTKGRKGIIPQYRIISSLRLNPSKKSYKLKTGAAQVRSGTLVLPVRNLGNTIDPVSGTYTLSGAGSRNGNIAAVKVIPGKLVGLNLGATKGMKKGRYTVTASLVQAGKRITARTSVTVR</sequence>
<comment type="caution">
    <text evidence="2">The sequence shown here is derived from an EMBL/GenBank/DDBJ whole genome shotgun (WGS) entry which is preliminary data.</text>
</comment>
<protein>
    <submittedName>
        <fullName evidence="2">DUF916 domain-containing protein</fullName>
    </submittedName>
</protein>
<accession>A0A9X3S384</accession>
<dbReference type="EMBL" id="JAPDOD010000014">
    <property type="protein sequence ID" value="MDA0161866.1"/>
    <property type="molecule type" value="Genomic_DNA"/>
</dbReference>